<dbReference type="AlphaFoldDB" id="A0A1Z3HM38"/>
<keyword evidence="1" id="KW-0812">Transmembrane</keyword>
<dbReference type="PANTHER" id="PTHR34548">
    <property type="entry name" value="PROTEIN TIC 21, CHLOROPLASTIC"/>
    <property type="match status" value="1"/>
</dbReference>
<gene>
    <name evidence="2" type="ORF">XM38_022970</name>
</gene>
<organism evidence="2 3">
    <name type="scientific">Halomicronema hongdechloris C2206</name>
    <dbReference type="NCBI Taxonomy" id="1641165"/>
    <lineage>
        <taxon>Bacteria</taxon>
        <taxon>Bacillati</taxon>
        <taxon>Cyanobacteriota</taxon>
        <taxon>Cyanophyceae</taxon>
        <taxon>Nodosilineales</taxon>
        <taxon>Nodosilineaceae</taxon>
        <taxon>Halomicronema</taxon>
    </lineage>
</organism>
<dbReference type="STRING" id="1641165.XM38_21805"/>
<evidence type="ECO:0000256" key="1">
    <source>
        <dbReference type="SAM" id="Phobius"/>
    </source>
</evidence>
<reference evidence="2 3" key="1">
    <citation type="journal article" date="2016" name="Biochim. Biophys. Acta">
        <title>Characterization of red-shifted phycobilisomes isolated from the chlorophyll f-containing cyanobacterium Halomicronema hongdechloris.</title>
        <authorList>
            <person name="Li Y."/>
            <person name="Lin Y."/>
            <person name="Garvey C.J."/>
            <person name="Birch D."/>
            <person name="Corkery R.W."/>
            <person name="Loughlin P.C."/>
            <person name="Scheer H."/>
            <person name="Willows R.D."/>
            <person name="Chen M."/>
        </authorList>
    </citation>
    <scope>NUCLEOTIDE SEQUENCE [LARGE SCALE GENOMIC DNA]</scope>
    <source>
        <strain evidence="2 3">C2206</strain>
    </source>
</reference>
<feature type="transmembrane region" description="Helical" evidence="1">
    <location>
        <begin position="157"/>
        <end position="183"/>
    </location>
</feature>
<dbReference type="KEGG" id="hhg:XM38_022970"/>
<keyword evidence="1" id="KW-1133">Transmembrane helix</keyword>
<dbReference type="Proteomes" id="UP000191901">
    <property type="component" value="Chromosome"/>
</dbReference>
<evidence type="ECO:0000313" key="2">
    <source>
        <dbReference type="EMBL" id="ASC71345.1"/>
    </source>
</evidence>
<sequence>MTGELDYSLPPAVRRISGNFRRFGWISFWAQLVLAIISSLVILFAIASGGAGSDNSTNVGTGGGLVLAMLGVAVVYGGAYWAFRYTRLARRLRSRDAAARPKPKDAMQALQTGLIVNLVGMLLTLLGAGAITGSLIGQSLRQQNVSGFNITQLVKPIDIFVVQANTNTLLAHFIGIVATLWLLRTISRA</sequence>
<keyword evidence="3" id="KW-1185">Reference proteome</keyword>
<keyword evidence="1" id="KW-0472">Membrane</keyword>
<dbReference type="Pfam" id="PF12263">
    <property type="entry name" value="DUF3611"/>
    <property type="match status" value="1"/>
</dbReference>
<evidence type="ECO:0000313" key="3">
    <source>
        <dbReference type="Proteomes" id="UP000191901"/>
    </source>
</evidence>
<protein>
    <recommendedName>
        <fullName evidence="4">DUF3611 domain-containing protein</fullName>
    </recommendedName>
</protein>
<feature type="transmembrane region" description="Helical" evidence="1">
    <location>
        <begin position="114"/>
        <end position="137"/>
    </location>
</feature>
<proteinExistence type="predicted"/>
<dbReference type="PANTHER" id="PTHR34548:SF2">
    <property type="entry name" value="PROTEIN TIC 21, CHLOROPLASTIC"/>
    <property type="match status" value="1"/>
</dbReference>
<feature type="transmembrane region" description="Helical" evidence="1">
    <location>
        <begin position="59"/>
        <end position="83"/>
    </location>
</feature>
<evidence type="ECO:0008006" key="4">
    <source>
        <dbReference type="Google" id="ProtNLM"/>
    </source>
</evidence>
<accession>A0A1Z3HM38</accession>
<feature type="transmembrane region" description="Helical" evidence="1">
    <location>
        <begin position="23"/>
        <end position="47"/>
    </location>
</feature>
<dbReference type="InterPro" id="IPR022051">
    <property type="entry name" value="DUF3611"/>
</dbReference>
<dbReference type="OrthoDB" id="5766633at2"/>
<name>A0A1Z3HM38_9CYAN</name>
<dbReference type="RefSeq" id="WP_080812663.1">
    <property type="nucleotide sequence ID" value="NZ_CP021983.2"/>
</dbReference>
<dbReference type="EMBL" id="CP021983">
    <property type="protein sequence ID" value="ASC71345.1"/>
    <property type="molecule type" value="Genomic_DNA"/>
</dbReference>